<dbReference type="EMBL" id="JANPWB010000001">
    <property type="protein sequence ID" value="KAJ1218645.1"/>
    <property type="molecule type" value="Genomic_DNA"/>
</dbReference>
<name>A0AAV7WXM4_PLEWA</name>
<evidence type="ECO:0000256" key="1">
    <source>
        <dbReference type="SAM" id="MobiDB-lite"/>
    </source>
</evidence>
<proteinExistence type="predicted"/>
<comment type="caution">
    <text evidence="2">The sequence shown here is derived from an EMBL/GenBank/DDBJ whole genome shotgun (WGS) entry which is preliminary data.</text>
</comment>
<feature type="compositionally biased region" description="Polar residues" evidence="1">
    <location>
        <begin position="102"/>
        <end position="118"/>
    </location>
</feature>
<reference evidence="2" key="1">
    <citation type="journal article" date="2022" name="bioRxiv">
        <title>Sequencing and chromosome-scale assembly of the giantPleurodeles waltlgenome.</title>
        <authorList>
            <person name="Brown T."/>
            <person name="Elewa A."/>
            <person name="Iarovenko S."/>
            <person name="Subramanian E."/>
            <person name="Araus A.J."/>
            <person name="Petzold A."/>
            <person name="Susuki M."/>
            <person name="Suzuki K.-i.T."/>
            <person name="Hayashi T."/>
            <person name="Toyoda A."/>
            <person name="Oliveira C."/>
            <person name="Osipova E."/>
            <person name="Leigh N.D."/>
            <person name="Simon A."/>
            <person name="Yun M.H."/>
        </authorList>
    </citation>
    <scope>NUCLEOTIDE SEQUENCE</scope>
    <source>
        <strain evidence="2">20211129_DDA</strain>
        <tissue evidence="2">Liver</tissue>
    </source>
</reference>
<dbReference type="AlphaFoldDB" id="A0AAV7WXM4"/>
<feature type="region of interest" description="Disordered" evidence="1">
    <location>
        <begin position="97"/>
        <end position="118"/>
    </location>
</feature>
<feature type="region of interest" description="Disordered" evidence="1">
    <location>
        <begin position="28"/>
        <end position="66"/>
    </location>
</feature>
<evidence type="ECO:0000313" key="2">
    <source>
        <dbReference type="EMBL" id="KAJ1218645.1"/>
    </source>
</evidence>
<sequence length="118" mass="13850">MEASNKRLLRSRGGVRWRGSTAWTKRLDIESGQEAKGGRNKVEKQIDGEEEKKERNEDEKQMTEKRRRRWILSLIPESLLRQSLFRKLDTCESKKKEEKIATSLTENPPRLQTLSNPI</sequence>
<accession>A0AAV7WXM4</accession>
<organism evidence="2 3">
    <name type="scientific">Pleurodeles waltl</name>
    <name type="common">Iberian ribbed newt</name>
    <dbReference type="NCBI Taxonomy" id="8319"/>
    <lineage>
        <taxon>Eukaryota</taxon>
        <taxon>Metazoa</taxon>
        <taxon>Chordata</taxon>
        <taxon>Craniata</taxon>
        <taxon>Vertebrata</taxon>
        <taxon>Euteleostomi</taxon>
        <taxon>Amphibia</taxon>
        <taxon>Batrachia</taxon>
        <taxon>Caudata</taxon>
        <taxon>Salamandroidea</taxon>
        <taxon>Salamandridae</taxon>
        <taxon>Pleurodelinae</taxon>
        <taxon>Pleurodeles</taxon>
    </lineage>
</organism>
<protein>
    <submittedName>
        <fullName evidence="2">Uncharacterized protein</fullName>
    </submittedName>
</protein>
<feature type="compositionally biased region" description="Basic and acidic residues" evidence="1">
    <location>
        <begin position="36"/>
        <end position="64"/>
    </location>
</feature>
<keyword evidence="3" id="KW-1185">Reference proteome</keyword>
<gene>
    <name evidence="2" type="ORF">NDU88_006222</name>
</gene>
<evidence type="ECO:0000313" key="3">
    <source>
        <dbReference type="Proteomes" id="UP001066276"/>
    </source>
</evidence>
<dbReference type="Proteomes" id="UP001066276">
    <property type="component" value="Chromosome 1_1"/>
</dbReference>